<dbReference type="GO" id="GO:0046677">
    <property type="term" value="P:response to antibiotic"/>
    <property type="evidence" value="ECO:0007669"/>
    <property type="project" value="InterPro"/>
</dbReference>
<feature type="domain" description="Beta-lactamase class A catalytic" evidence="2">
    <location>
        <begin position="122"/>
        <end position="255"/>
    </location>
</feature>
<evidence type="ECO:0000256" key="1">
    <source>
        <dbReference type="SAM" id="MobiDB-lite"/>
    </source>
</evidence>
<dbReference type="GO" id="GO:0030655">
    <property type="term" value="P:beta-lactam antibiotic catabolic process"/>
    <property type="evidence" value="ECO:0007669"/>
    <property type="project" value="InterPro"/>
</dbReference>
<reference evidence="3 4" key="1">
    <citation type="submission" date="2019-06" db="EMBL/GenBank/DDBJ databases">
        <title>Sequencing the genomes of 1000 actinobacteria strains.</title>
        <authorList>
            <person name="Klenk H.-P."/>
        </authorList>
    </citation>
    <scope>NUCLEOTIDE SEQUENCE [LARGE SCALE GENOMIC DNA]</scope>
    <source>
        <strain evidence="3 4">DSM 44826</strain>
    </source>
</reference>
<dbReference type="Proteomes" id="UP000317940">
    <property type="component" value="Unassembled WGS sequence"/>
</dbReference>
<gene>
    <name evidence="3" type="ORF">FHX73_13202</name>
</gene>
<dbReference type="InterPro" id="IPR012338">
    <property type="entry name" value="Beta-lactam/transpept-like"/>
</dbReference>
<keyword evidence="4" id="KW-1185">Reference proteome</keyword>
<feature type="compositionally biased region" description="Low complexity" evidence="1">
    <location>
        <begin position="1"/>
        <end position="39"/>
    </location>
</feature>
<protein>
    <submittedName>
        <fullName evidence="3">Beta-lactamase class A</fullName>
    </submittedName>
</protein>
<dbReference type="EMBL" id="VIWT01000003">
    <property type="protein sequence ID" value="TWF90158.1"/>
    <property type="molecule type" value="Genomic_DNA"/>
</dbReference>
<sequence>MADSTSVPASPRPSATASASAEPSAQPSATSSPTAAPPSSTAPPAPAPAAPVANAALTSAVAQAPGAVSVSVTDLTTGQSLSYGAPGHGFATASIVKVDILATLLLQAQDGGTSLTADQQGLASAMIENSDNDSATALWNDIGQDGGLNAANRRFGLTATTGGTDGYWGLTSTTADDQVRLLRQVFTGDSLLSAASRSYLQGLLGQVESDQRWGVSAAASGGDYAVKNGWLPRSDTGLWVINSIGTVQRNGHQLLIAAVSDGNPTESGGISLVQAVAQAAAGSLDGG</sequence>
<name>A0A561TSS6_9ACTN</name>
<dbReference type="GO" id="GO:0008800">
    <property type="term" value="F:beta-lactamase activity"/>
    <property type="evidence" value="ECO:0007669"/>
    <property type="project" value="InterPro"/>
</dbReference>
<organism evidence="3 4">
    <name type="scientific">Kitasatospora viridis</name>
    <dbReference type="NCBI Taxonomy" id="281105"/>
    <lineage>
        <taxon>Bacteria</taxon>
        <taxon>Bacillati</taxon>
        <taxon>Actinomycetota</taxon>
        <taxon>Actinomycetes</taxon>
        <taxon>Kitasatosporales</taxon>
        <taxon>Streptomycetaceae</taxon>
        <taxon>Kitasatospora</taxon>
    </lineage>
</organism>
<feature type="compositionally biased region" description="Pro residues" evidence="1">
    <location>
        <begin position="40"/>
        <end position="49"/>
    </location>
</feature>
<evidence type="ECO:0000313" key="4">
    <source>
        <dbReference type="Proteomes" id="UP000317940"/>
    </source>
</evidence>
<evidence type="ECO:0000313" key="3">
    <source>
        <dbReference type="EMBL" id="TWF90158.1"/>
    </source>
</evidence>
<dbReference type="PANTHER" id="PTHR35333">
    <property type="entry name" value="BETA-LACTAMASE"/>
    <property type="match status" value="1"/>
</dbReference>
<feature type="region of interest" description="Disordered" evidence="1">
    <location>
        <begin position="1"/>
        <end position="50"/>
    </location>
</feature>
<dbReference type="Pfam" id="PF13354">
    <property type="entry name" value="Beta-lactamase2"/>
    <property type="match status" value="1"/>
</dbReference>
<evidence type="ECO:0000259" key="2">
    <source>
        <dbReference type="Pfam" id="PF13354"/>
    </source>
</evidence>
<dbReference type="InterPro" id="IPR000871">
    <property type="entry name" value="Beta-lactam_class-A"/>
</dbReference>
<dbReference type="InterPro" id="IPR045155">
    <property type="entry name" value="Beta-lactam_cat"/>
</dbReference>
<dbReference type="Gene3D" id="3.40.710.10">
    <property type="entry name" value="DD-peptidase/beta-lactamase superfamily"/>
    <property type="match status" value="1"/>
</dbReference>
<accession>A0A561TSS6</accession>
<dbReference type="SUPFAM" id="SSF56601">
    <property type="entry name" value="beta-lactamase/transpeptidase-like"/>
    <property type="match status" value="1"/>
</dbReference>
<proteinExistence type="predicted"/>
<dbReference type="PANTHER" id="PTHR35333:SF3">
    <property type="entry name" value="BETA-LACTAMASE-TYPE TRANSPEPTIDASE FOLD CONTAINING PROTEIN"/>
    <property type="match status" value="1"/>
</dbReference>
<dbReference type="RefSeq" id="WP_246214005.1">
    <property type="nucleotide sequence ID" value="NZ_BAAAMZ010000001.1"/>
</dbReference>
<comment type="caution">
    <text evidence="3">The sequence shown here is derived from an EMBL/GenBank/DDBJ whole genome shotgun (WGS) entry which is preliminary data.</text>
</comment>
<dbReference type="AlphaFoldDB" id="A0A561TSS6"/>